<name>A0A9D4WGU6_PEA</name>
<dbReference type="GO" id="GO:0004721">
    <property type="term" value="F:phosphoprotein phosphatase activity"/>
    <property type="evidence" value="ECO:0007669"/>
    <property type="project" value="InterPro"/>
</dbReference>
<organism evidence="2 3">
    <name type="scientific">Pisum sativum</name>
    <name type="common">Garden pea</name>
    <name type="synonym">Lathyrus oleraceus</name>
    <dbReference type="NCBI Taxonomy" id="3888"/>
    <lineage>
        <taxon>Eukaryota</taxon>
        <taxon>Viridiplantae</taxon>
        <taxon>Streptophyta</taxon>
        <taxon>Embryophyta</taxon>
        <taxon>Tracheophyta</taxon>
        <taxon>Spermatophyta</taxon>
        <taxon>Magnoliopsida</taxon>
        <taxon>eudicotyledons</taxon>
        <taxon>Gunneridae</taxon>
        <taxon>Pentapetalae</taxon>
        <taxon>rosids</taxon>
        <taxon>fabids</taxon>
        <taxon>Fabales</taxon>
        <taxon>Fabaceae</taxon>
        <taxon>Papilionoideae</taxon>
        <taxon>50 kb inversion clade</taxon>
        <taxon>NPAAA clade</taxon>
        <taxon>Hologalegina</taxon>
        <taxon>IRL clade</taxon>
        <taxon>Fabeae</taxon>
        <taxon>Lathyrus</taxon>
    </lineage>
</organism>
<dbReference type="GO" id="GO:0043622">
    <property type="term" value="P:cortical microtubule organization"/>
    <property type="evidence" value="ECO:0007669"/>
    <property type="project" value="InterPro"/>
</dbReference>
<dbReference type="PANTHER" id="PTHR47100:SF4">
    <property type="entry name" value="DUAL SPECIFICITY PHOSPHATASE FAMILY PROTEIN"/>
    <property type="match status" value="1"/>
</dbReference>
<dbReference type="Gene3D" id="1.10.1070.11">
    <property type="entry name" value="Phosphatidylinositol 3-/4-kinase, catalytic domain"/>
    <property type="match status" value="1"/>
</dbReference>
<dbReference type="Pfam" id="PF09192">
    <property type="entry name" value="Act-Frag_cataly"/>
    <property type="match status" value="1"/>
</dbReference>
<gene>
    <name evidence="2" type="ORF">KIW84_066091</name>
</gene>
<evidence type="ECO:0000313" key="2">
    <source>
        <dbReference type="EMBL" id="KAI5401487.1"/>
    </source>
</evidence>
<keyword evidence="3" id="KW-1185">Reference proteome</keyword>
<dbReference type="GO" id="GO:0009737">
    <property type="term" value="P:response to abscisic acid"/>
    <property type="evidence" value="ECO:0007669"/>
    <property type="project" value="InterPro"/>
</dbReference>
<dbReference type="InterPro" id="IPR015275">
    <property type="entry name" value="Actin-fragmin_kin_cat_dom"/>
</dbReference>
<dbReference type="EMBL" id="JAMSHJ010000006">
    <property type="protein sequence ID" value="KAI5401487.1"/>
    <property type="molecule type" value="Genomic_DNA"/>
</dbReference>
<evidence type="ECO:0000259" key="1">
    <source>
        <dbReference type="Pfam" id="PF09192"/>
    </source>
</evidence>
<dbReference type="PANTHER" id="PTHR47100">
    <property type="entry name" value="DUAL SPECIFICITY PROTEIN PHOSPHATASE PHS1"/>
    <property type="match status" value="1"/>
</dbReference>
<evidence type="ECO:0000313" key="3">
    <source>
        <dbReference type="Proteomes" id="UP001058974"/>
    </source>
</evidence>
<sequence length="285" mass="32131">MEHQMLAVSISKEQSEDEINKALEVTVNSGGVVFFFAFFNGQGSADAFPREEAAVIKISSSRMATQSERLGYELAKWLGIQTPQVRVIHNTSSEWQQIKEATEKAREAAANSQNDEVGEVTCFELLEALELSRCLFLMSYVHGSPLLENISTFESRESAEKTSEALGRVLMLDLVIRNEDRLPCRELRWRRNSANLLLAEKMIYANTNTLEAALDSAMNLYRPKVIRALQKEGRSSSVDSRLSSHNPSLIDRLNVMKNFMLLSLSAHHPHTSKLKLQKNHPKPEL</sequence>
<proteinExistence type="predicted"/>
<dbReference type="Proteomes" id="UP001058974">
    <property type="component" value="Chromosome 6"/>
</dbReference>
<feature type="domain" description="Actin-fragmin kinase catalytic" evidence="1">
    <location>
        <begin position="28"/>
        <end position="251"/>
    </location>
</feature>
<dbReference type="SUPFAM" id="SSF56112">
    <property type="entry name" value="Protein kinase-like (PK-like)"/>
    <property type="match status" value="1"/>
</dbReference>
<dbReference type="Gene3D" id="3.30.1010.10">
    <property type="entry name" value="Phosphatidylinositol 3-kinase Catalytic Subunit, Chain A, domain 4"/>
    <property type="match status" value="1"/>
</dbReference>
<accession>A0A9D4WGU6</accession>
<reference evidence="2 3" key="1">
    <citation type="journal article" date="2022" name="Nat. Genet.">
        <title>Improved pea reference genome and pan-genome highlight genomic features and evolutionary characteristics.</title>
        <authorList>
            <person name="Yang T."/>
            <person name="Liu R."/>
            <person name="Luo Y."/>
            <person name="Hu S."/>
            <person name="Wang D."/>
            <person name="Wang C."/>
            <person name="Pandey M.K."/>
            <person name="Ge S."/>
            <person name="Xu Q."/>
            <person name="Li N."/>
            <person name="Li G."/>
            <person name="Huang Y."/>
            <person name="Saxena R.K."/>
            <person name="Ji Y."/>
            <person name="Li M."/>
            <person name="Yan X."/>
            <person name="He Y."/>
            <person name="Liu Y."/>
            <person name="Wang X."/>
            <person name="Xiang C."/>
            <person name="Varshney R.K."/>
            <person name="Ding H."/>
            <person name="Gao S."/>
            <person name="Zong X."/>
        </authorList>
    </citation>
    <scope>NUCLEOTIDE SEQUENCE [LARGE SCALE GENOMIC DNA]</scope>
    <source>
        <strain evidence="2 3">cv. Zhongwan 6</strain>
    </source>
</reference>
<dbReference type="AlphaFoldDB" id="A0A9D4WGU6"/>
<protein>
    <recommendedName>
        <fullName evidence="1">Actin-fragmin kinase catalytic domain-containing protein</fullName>
    </recommendedName>
</protein>
<dbReference type="Gramene" id="Psat06G0609100-T1">
    <property type="protein sequence ID" value="KAI5401487.1"/>
    <property type="gene ID" value="KIW84_066091"/>
</dbReference>
<comment type="caution">
    <text evidence="2">The sequence shown here is derived from an EMBL/GenBank/DDBJ whole genome shotgun (WGS) entry which is preliminary data.</text>
</comment>
<dbReference type="InterPro" id="IPR011009">
    <property type="entry name" value="Kinase-like_dom_sf"/>
</dbReference>
<dbReference type="InterPro" id="IPR035010">
    <property type="entry name" value="PHS1"/>
</dbReference>
<dbReference type="InterPro" id="IPR036940">
    <property type="entry name" value="PI3/4_kinase_cat_sf"/>
</dbReference>